<name>A5AR62_VITVI</name>
<protein>
    <submittedName>
        <fullName evidence="1">Uncharacterized protein</fullName>
    </submittedName>
</protein>
<dbReference type="EMBL" id="AM432751">
    <property type="protein sequence ID" value="CAN71574.1"/>
    <property type="molecule type" value="Genomic_DNA"/>
</dbReference>
<accession>A5AR62</accession>
<dbReference type="AlphaFoldDB" id="A5AR62"/>
<reference evidence="1" key="1">
    <citation type="journal article" date="2007" name="PLoS ONE">
        <title>The first genome sequence of an elite grapevine cultivar (Pinot noir Vitis vinifera L.): coping with a highly heterozygous genome.</title>
        <authorList>
            <person name="Velasco R."/>
            <person name="Zharkikh A."/>
            <person name="Troggio M."/>
            <person name="Cartwright D.A."/>
            <person name="Cestaro A."/>
            <person name="Pruss D."/>
            <person name="Pindo M."/>
            <person name="FitzGerald L.M."/>
            <person name="Vezzulli S."/>
            <person name="Reid J."/>
            <person name="Malacarne G."/>
            <person name="Iliev D."/>
            <person name="Coppola G."/>
            <person name="Wardell B."/>
            <person name="Micheletti D."/>
            <person name="Macalma T."/>
            <person name="Facci M."/>
            <person name="Mitchell J.T."/>
            <person name="Perazzolli M."/>
            <person name="Eldredge G."/>
            <person name="Gatto P."/>
            <person name="Oyzerski R."/>
            <person name="Moretto M."/>
            <person name="Gutin N."/>
            <person name="Stefanini M."/>
            <person name="Chen Y."/>
            <person name="Segala C."/>
            <person name="Davenport C."/>
            <person name="Dematte L."/>
            <person name="Mraz A."/>
            <person name="Battilana J."/>
            <person name="Stormo K."/>
            <person name="Costa F."/>
            <person name="Tao Q."/>
            <person name="Si-Ammour A."/>
            <person name="Harkins T."/>
            <person name="Lackey A."/>
            <person name="Perbost C."/>
            <person name="Taillon B."/>
            <person name="Stella A."/>
            <person name="Solovyev V."/>
            <person name="Fawcett J.A."/>
            <person name="Sterck L."/>
            <person name="Vandepoele K."/>
            <person name="Grando S.M."/>
            <person name="Toppo S."/>
            <person name="Moser C."/>
            <person name="Lanchbury J."/>
            <person name="Bogden R."/>
            <person name="Skolnick M."/>
            <person name="Sgaramella V."/>
            <person name="Bhatnagar S.K."/>
            <person name="Fontana P."/>
            <person name="Gutin A."/>
            <person name="Van de Peer Y."/>
            <person name="Salamini F."/>
            <person name="Viola R."/>
        </authorList>
    </citation>
    <scope>NUCLEOTIDE SEQUENCE</scope>
</reference>
<proteinExistence type="predicted"/>
<gene>
    <name evidence="1" type="ORF">VITISV_037192</name>
</gene>
<sequence>MKEERRGMAEFEGDAAHSEFSKKKDIDVDIAGEKEVNDCPIEEVRLTVPITDDPTEPCLTFRTMGARPNIMCASSLCESVLWVPG</sequence>
<organism evidence="1">
    <name type="scientific">Vitis vinifera</name>
    <name type="common">Grape</name>
    <dbReference type="NCBI Taxonomy" id="29760"/>
    <lineage>
        <taxon>Eukaryota</taxon>
        <taxon>Viridiplantae</taxon>
        <taxon>Streptophyta</taxon>
        <taxon>Embryophyta</taxon>
        <taxon>Tracheophyta</taxon>
        <taxon>Spermatophyta</taxon>
        <taxon>Magnoliopsida</taxon>
        <taxon>eudicotyledons</taxon>
        <taxon>Gunneridae</taxon>
        <taxon>Pentapetalae</taxon>
        <taxon>rosids</taxon>
        <taxon>Vitales</taxon>
        <taxon>Vitaceae</taxon>
        <taxon>Viteae</taxon>
        <taxon>Vitis</taxon>
    </lineage>
</organism>
<evidence type="ECO:0000313" key="1">
    <source>
        <dbReference type="EMBL" id="CAN71574.1"/>
    </source>
</evidence>
<dbReference type="ExpressionAtlas" id="A5AR62">
    <property type="expression patterns" value="baseline"/>
</dbReference>